<gene>
    <name evidence="5" type="ORF">HAP48_018620</name>
</gene>
<protein>
    <recommendedName>
        <fullName evidence="6">Mu P family protein</fullName>
    </recommendedName>
</protein>
<comment type="caution">
    <text evidence="5">The sequence shown here is derived from an EMBL/GenBank/DDBJ whole genome shotgun (WGS) entry which is preliminary data.</text>
</comment>
<evidence type="ECO:0008006" key="6">
    <source>
        <dbReference type="Google" id="ProtNLM"/>
    </source>
</evidence>
<dbReference type="SUPFAM" id="SSF69279">
    <property type="entry name" value="Phage tail proteins"/>
    <property type="match status" value="2"/>
</dbReference>
<sequence length="390" mass="42678">MGWKNPTEIAELRVNGMPYRDWTAVTVVDDTDQANPYFSFECTEFSPTPVSFAAMQIAPGDKCEIMLGGKLALTGFVMERQVGYAGKEHSILISGTSTTYNTAISSIKPDTNGNYDGMSLEQLAKKAAGYHGVNVKTIGKIPGKVFKELQHNPGELTYNFIERACRMRDVKLGSDALGNLLLIGDHDANPVGELIEGKNILRASCVIRDTHFYERHFSIGNGASHDDKNMDPANKNVGEAPGKGKRPVWWIDFIDIPTADKQEYQWRADTSRRVFEGSEVQANITVQGWVQGNGDLWKARETYHVKSPMLILDNNLTCKKVTYDQRDGAGTTTTLEMVNPLYMKAHAPFAKPASGDTPVVKTSGDPGKSVFDAGTTPIVGTTPDQKGPLG</sequence>
<reference evidence="5" key="1">
    <citation type="submission" date="2020-06" db="EMBL/GenBank/DDBJ databases">
        <title>Whole Genome Sequence of Bradyrhizobium sp. Strain 1S1.</title>
        <authorList>
            <person name="Bromfield E.S.P."/>
            <person name="Cloutier S."/>
        </authorList>
    </citation>
    <scope>NUCLEOTIDE SEQUENCE [LARGE SCALE GENOMIC DNA]</scope>
    <source>
        <strain evidence="5">1S1</strain>
    </source>
</reference>
<feature type="domain" description="Baseplate hub protein gp44/GpP-like C-terminal" evidence="3">
    <location>
        <begin position="277"/>
        <end position="340"/>
    </location>
</feature>
<proteinExistence type="predicted"/>
<dbReference type="Pfam" id="PF21683">
    <property type="entry name" value="GpP-like_1st"/>
    <property type="match status" value="1"/>
</dbReference>
<feature type="domain" description="Baseplate hub protein gp44/GpP-like second" evidence="4">
    <location>
        <begin position="109"/>
        <end position="182"/>
    </location>
</feature>
<feature type="region of interest" description="Disordered" evidence="1">
    <location>
        <begin position="353"/>
        <end position="390"/>
    </location>
</feature>
<dbReference type="Pfam" id="PF22255">
    <property type="entry name" value="Gp44-like_2nd"/>
    <property type="match status" value="1"/>
</dbReference>
<dbReference type="Gene3D" id="3.55.50.10">
    <property type="entry name" value="Baseplate protein-like domains"/>
    <property type="match status" value="1"/>
</dbReference>
<dbReference type="Gene3D" id="3.30.1920.10">
    <property type="entry name" value="Baseplate protein-like domains - 2 layer sandwich fold"/>
    <property type="match status" value="1"/>
</dbReference>
<dbReference type="InterPro" id="IPR049354">
    <property type="entry name" value="GpP-like_N"/>
</dbReference>
<organism evidence="5">
    <name type="scientific">Bradyrhizobium septentrionale</name>
    <dbReference type="NCBI Taxonomy" id="1404411"/>
    <lineage>
        <taxon>Bacteria</taxon>
        <taxon>Pseudomonadati</taxon>
        <taxon>Pseudomonadota</taxon>
        <taxon>Alphaproteobacteria</taxon>
        <taxon>Hyphomicrobiales</taxon>
        <taxon>Nitrobacteraceae</taxon>
        <taxon>Bradyrhizobium</taxon>
    </lineage>
</organism>
<dbReference type="InterPro" id="IPR053981">
    <property type="entry name" value="Gp44/GpP-like_2nd"/>
</dbReference>
<evidence type="ECO:0000259" key="4">
    <source>
        <dbReference type="Pfam" id="PF22255"/>
    </source>
</evidence>
<dbReference type="InterPro" id="IPR053982">
    <property type="entry name" value="Gp44/GpP-like_C"/>
</dbReference>
<accession>A0A973VZY8</accession>
<feature type="domain" description="Baseplate hub protein gp44-like N-terminal" evidence="2">
    <location>
        <begin position="11"/>
        <end position="95"/>
    </location>
</feature>
<dbReference type="RefSeq" id="WP_166204351.1">
    <property type="nucleotide sequence ID" value="NZ_CP088285.1"/>
</dbReference>
<dbReference type="EMBL" id="JAAOLE020000001">
    <property type="protein sequence ID" value="NVI44927.1"/>
    <property type="molecule type" value="Genomic_DNA"/>
</dbReference>
<evidence type="ECO:0000256" key="1">
    <source>
        <dbReference type="SAM" id="MobiDB-lite"/>
    </source>
</evidence>
<dbReference type="InterPro" id="IPR026276">
    <property type="entry name" value="Baseplate_GpP"/>
</dbReference>
<dbReference type="InterPro" id="IPR023399">
    <property type="entry name" value="Baseplate-like_2-layer_sand"/>
</dbReference>
<dbReference type="Gene3D" id="2.30.300.10">
    <property type="entry name" value="Baseplate protein-like domain - beta roll fold"/>
    <property type="match status" value="1"/>
</dbReference>
<evidence type="ECO:0000259" key="2">
    <source>
        <dbReference type="Pfam" id="PF21683"/>
    </source>
</evidence>
<dbReference type="Pfam" id="PF21929">
    <property type="entry name" value="GpP_4th"/>
    <property type="match status" value="1"/>
</dbReference>
<dbReference type="PIRSF" id="PIRSF004440">
    <property type="entry name" value="GpP"/>
    <property type="match status" value="1"/>
</dbReference>
<name>A0A973VZY8_9BRAD</name>
<dbReference type="AlphaFoldDB" id="A0A973VZY8"/>
<evidence type="ECO:0000259" key="3">
    <source>
        <dbReference type="Pfam" id="PF21929"/>
    </source>
</evidence>
<evidence type="ECO:0000313" key="5">
    <source>
        <dbReference type="EMBL" id="NVI44927.1"/>
    </source>
</evidence>